<reference evidence="15 16" key="1">
    <citation type="submission" date="2011-09" db="EMBL/GenBank/DDBJ databases">
        <title>The permanent draft genome of Caldithrix abyssi DSM 13497.</title>
        <authorList>
            <consortium name="US DOE Joint Genome Institute (JGI-PGF)"/>
            <person name="Lucas S."/>
            <person name="Han J."/>
            <person name="Lapidus A."/>
            <person name="Bruce D."/>
            <person name="Goodwin L."/>
            <person name="Pitluck S."/>
            <person name="Peters L."/>
            <person name="Kyrpides N."/>
            <person name="Mavromatis K."/>
            <person name="Ivanova N."/>
            <person name="Mikhailova N."/>
            <person name="Chertkov O."/>
            <person name="Detter J.C."/>
            <person name="Tapia R."/>
            <person name="Han C."/>
            <person name="Land M."/>
            <person name="Hauser L."/>
            <person name="Markowitz V."/>
            <person name="Cheng J.-F."/>
            <person name="Hugenholtz P."/>
            <person name="Woyke T."/>
            <person name="Wu D."/>
            <person name="Spring S."/>
            <person name="Brambilla E."/>
            <person name="Klenk H.-P."/>
            <person name="Eisen J.A."/>
        </authorList>
    </citation>
    <scope>NUCLEOTIDE SEQUENCE [LARGE SCALE GENOMIC DNA]</scope>
    <source>
        <strain evidence="15 16">DSM 13497</strain>
    </source>
</reference>
<dbReference type="Pfam" id="PF07715">
    <property type="entry name" value="Plug"/>
    <property type="match status" value="1"/>
</dbReference>
<organism evidence="15 16">
    <name type="scientific">Caldithrix abyssi DSM 13497</name>
    <dbReference type="NCBI Taxonomy" id="880073"/>
    <lineage>
        <taxon>Bacteria</taxon>
        <taxon>Pseudomonadati</taxon>
        <taxon>Calditrichota</taxon>
        <taxon>Calditrichia</taxon>
        <taxon>Calditrichales</taxon>
        <taxon>Calditrichaceae</taxon>
        <taxon>Caldithrix</taxon>
    </lineage>
</organism>
<evidence type="ECO:0000313" key="16">
    <source>
        <dbReference type="Proteomes" id="UP000004671"/>
    </source>
</evidence>
<dbReference type="Gene3D" id="2.60.40.1120">
    <property type="entry name" value="Carboxypeptidase-like, regulatory domain"/>
    <property type="match status" value="1"/>
</dbReference>
<dbReference type="EMBL" id="CM001402">
    <property type="protein sequence ID" value="EHO42901.1"/>
    <property type="molecule type" value="Genomic_DNA"/>
</dbReference>
<dbReference type="Pfam" id="PF00593">
    <property type="entry name" value="TonB_dep_Rec_b-barrel"/>
    <property type="match status" value="1"/>
</dbReference>
<dbReference type="PANTHER" id="PTHR30069">
    <property type="entry name" value="TONB-DEPENDENT OUTER MEMBRANE RECEPTOR"/>
    <property type="match status" value="1"/>
</dbReference>
<dbReference type="GO" id="GO:0015344">
    <property type="term" value="F:siderophore uptake transmembrane transporter activity"/>
    <property type="evidence" value="ECO:0007669"/>
    <property type="project" value="TreeGrafter"/>
</dbReference>
<keyword evidence="8 15" id="KW-0675">Receptor</keyword>
<evidence type="ECO:0000256" key="6">
    <source>
        <dbReference type="ARBA" id="ARBA00023077"/>
    </source>
</evidence>
<dbReference type="RefSeq" id="WP_006930294.1">
    <property type="nucleotide sequence ID" value="NZ_CM001402.1"/>
</dbReference>
<dbReference type="SUPFAM" id="SSF49464">
    <property type="entry name" value="Carboxypeptidase regulatory domain-like"/>
    <property type="match status" value="1"/>
</dbReference>
<dbReference type="InterPro" id="IPR037066">
    <property type="entry name" value="Plug_dom_sf"/>
</dbReference>
<dbReference type="InParanoid" id="H1XVK1"/>
<dbReference type="AlphaFoldDB" id="H1XVK1"/>
<dbReference type="PROSITE" id="PS52016">
    <property type="entry name" value="TONB_DEPENDENT_REC_3"/>
    <property type="match status" value="1"/>
</dbReference>
<evidence type="ECO:0000256" key="9">
    <source>
        <dbReference type="ARBA" id="ARBA00023237"/>
    </source>
</evidence>
<keyword evidence="6 11" id="KW-0798">TonB box</keyword>
<dbReference type="GO" id="GO:0044718">
    <property type="term" value="P:siderophore transmembrane transport"/>
    <property type="evidence" value="ECO:0007669"/>
    <property type="project" value="TreeGrafter"/>
</dbReference>
<accession>H1XVK1</accession>
<evidence type="ECO:0000259" key="14">
    <source>
        <dbReference type="Pfam" id="PF07715"/>
    </source>
</evidence>
<dbReference type="Gene3D" id="2.170.130.10">
    <property type="entry name" value="TonB-dependent receptor, plug domain"/>
    <property type="match status" value="1"/>
</dbReference>
<dbReference type="PANTHER" id="PTHR30069:SF29">
    <property type="entry name" value="HEMOGLOBIN AND HEMOGLOBIN-HAPTOGLOBIN-BINDING PROTEIN 1-RELATED"/>
    <property type="match status" value="1"/>
</dbReference>
<evidence type="ECO:0000256" key="4">
    <source>
        <dbReference type="ARBA" id="ARBA00022692"/>
    </source>
</evidence>
<dbReference type="Pfam" id="PF13715">
    <property type="entry name" value="CarbopepD_reg_2"/>
    <property type="match status" value="1"/>
</dbReference>
<dbReference type="InterPro" id="IPR036942">
    <property type="entry name" value="Beta-barrel_TonB_sf"/>
</dbReference>
<keyword evidence="16" id="KW-1185">Reference proteome</keyword>
<dbReference type="eggNOG" id="COG4771">
    <property type="taxonomic scope" value="Bacteria"/>
</dbReference>
<evidence type="ECO:0000256" key="5">
    <source>
        <dbReference type="ARBA" id="ARBA00022729"/>
    </source>
</evidence>
<evidence type="ECO:0000256" key="1">
    <source>
        <dbReference type="ARBA" id="ARBA00004571"/>
    </source>
</evidence>
<evidence type="ECO:0000256" key="11">
    <source>
        <dbReference type="RuleBase" id="RU003357"/>
    </source>
</evidence>
<name>H1XVK1_CALAY</name>
<keyword evidence="4 10" id="KW-0812">Transmembrane</keyword>
<evidence type="ECO:0000256" key="8">
    <source>
        <dbReference type="ARBA" id="ARBA00023170"/>
    </source>
</evidence>
<comment type="subcellular location">
    <subcellularLocation>
        <location evidence="1 10">Cell outer membrane</location>
        <topology evidence="1 10">Multi-pass membrane protein</topology>
    </subcellularLocation>
</comment>
<protein>
    <submittedName>
        <fullName evidence="15">TonB-dependent receptor</fullName>
    </submittedName>
</protein>
<proteinExistence type="inferred from homology"/>
<dbReference type="GO" id="GO:0009279">
    <property type="term" value="C:cell outer membrane"/>
    <property type="evidence" value="ECO:0007669"/>
    <property type="project" value="UniProtKB-SubCell"/>
</dbReference>
<keyword evidence="5" id="KW-0732">Signal</keyword>
<sequence precursor="true">MHKKLIRILFLIIALAGYLFSGTTGKIAGRVVDKNTGEPLSGCNIIIKGTQMGGATDIDGYYVILNIPPGVYTLQAIYVGYVTQEIQNVTVKVDLTTKINFKLSEASFEGEEIIVIAERPLIQQDATATASVVGAKEIEMAPIESFEQIAQTKAGVNVGPEGSLHFRGGRSSEVAYIIDGITVTDAIHGGTSAIDISTNAIQELSLITGSFSAEYGQAMSGIVNIVTKEGGNNFSGNLSFQTGDIVTSSSNSKYFLSEINNIDPFNTSEIEASLSGPILRNRLSFNVSARYFDDKGYLYGQRIHTPTDIADSIQTGDGAFVSLNSNKKYNIQNKLKWKVTNSINFYLTTIYENRKYQEYNHTRSKVPDGIPWQYKTALQFIGKITHQFSKFAYYSVALGYLDKDYKRYLDKDIYSLKYVWNGYSAGQYFYPGGTDNFRQFSNQKQYTIKFDLTSQLFKNHEIKTGVELKRLSLFNHSYYLSVDRRAEPFVDSNNNGVWDVGEPFTDIDRNGNWNDARDDNGDGIPGNTIILEGYTNDKWNRKPTEFAFYIQDKMEFKDMVVNLGIRFDYFDPNGRVLRDPTDPDITNPIKNENIWKDYGTDGIPNTNDPDGTENNGIKDPGEPEVTLAERQTYWYKKADPTYQISPRIAFAFPISSNGKLFFSYGHFFQLPPYTYLYQDYENKVKPGLIQTSMGNPGLKPQKTISYEIGVEQQITRDMVAFFKIYQRDMRNIIGQDIVILPNTDAYGIFVNRDYGRVRGINFSLEKRFTSFFSAAIDYTYQIAEGNESNPTQRVRNYRLKIENLKKIVPLDWDQPHTLRLNGSIGQPNNWMISMIGRIESGYPYTPQGANEIVRIAEENSARKIPIINFDLYAKKSFAINMGNNSFIFSVYGKIYNLFDRLNEKYVWDATGRATYGLGLYGGEFDPDWQRRPHWFYKPRQIFLGIEYSF</sequence>
<dbReference type="SUPFAM" id="SSF56935">
    <property type="entry name" value="Porins"/>
    <property type="match status" value="1"/>
</dbReference>
<dbReference type="STRING" id="880073.Cabys_2193"/>
<dbReference type="PaxDb" id="880073-Calab_3297"/>
<evidence type="ECO:0000256" key="12">
    <source>
        <dbReference type="SAM" id="MobiDB-lite"/>
    </source>
</evidence>
<gene>
    <name evidence="15" type="ORF">Calab_3297</name>
</gene>
<dbReference type="Proteomes" id="UP000004671">
    <property type="component" value="Chromosome"/>
</dbReference>
<evidence type="ECO:0000313" key="15">
    <source>
        <dbReference type="EMBL" id="EHO42901.1"/>
    </source>
</evidence>
<feature type="domain" description="TonB-dependent receptor plug" evidence="14">
    <location>
        <begin position="123"/>
        <end position="221"/>
    </location>
</feature>
<evidence type="ECO:0000256" key="2">
    <source>
        <dbReference type="ARBA" id="ARBA00022448"/>
    </source>
</evidence>
<evidence type="ECO:0000259" key="13">
    <source>
        <dbReference type="Pfam" id="PF00593"/>
    </source>
</evidence>
<keyword evidence="7 10" id="KW-0472">Membrane</keyword>
<feature type="region of interest" description="Disordered" evidence="12">
    <location>
        <begin position="580"/>
        <end position="601"/>
    </location>
</feature>
<dbReference type="Gene3D" id="2.40.170.20">
    <property type="entry name" value="TonB-dependent receptor, beta-barrel domain"/>
    <property type="match status" value="1"/>
</dbReference>
<dbReference type="HOGENOM" id="CLU_012116_0_0_0"/>
<keyword evidence="2 10" id="KW-0813">Transport</keyword>
<evidence type="ECO:0000256" key="7">
    <source>
        <dbReference type="ARBA" id="ARBA00023136"/>
    </source>
</evidence>
<dbReference type="InterPro" id="IPR039426">
    <property type="entry name" value="TonB-dep_rcpt-like"/>
</dbReference>
<evidence type="ECO:0000256" key="10">
    <source>
        <dbReference type="PROSITE-ProRule" id="PRU01360"/>
    </source>
</evidence>
<dbReference type="InterPro" id="IPR012910">
    <property type="entry name" value="Plug_dom"/>
</dbReference>
<dbReference type="InterPro" id="IPR008969">
    <property type="entry name" value="CarboxyPept-like_regulatory"/>
</dbReference>
<dbReference type="InterPro" id="IPR000531">
    <property type="entry name" value="Beta-barrel_TonB"/>
</dbReference>
<feature type="domain" description="TonB-dependent receptor-like beta-barrel" evidence="13">
    <location>
        <begin position="396"/>
        <end position="897"/>
    </location>
</feature>
<keyword evidence="3 10" id="KW-1134">Transmembrane beta strand</keyword>
<dbReference type="OrthoDB" id="9757908at2"/>
<keyword evidence="9 10" id="KW-0998">Cell outer membrane</keyword>
<comment type="similarity">
    <text evidence="10 11">Belongs to the TonB-dependent receptor family.</text>
</comment>
<evidence type="ECO:0000256" key="3">
    <source>
        <dbReference type="ARBA" id="ARBA00022452"/>
    </source>
</evidence>